<evidence type="ECO:0000313" key="3">
    <source>
        <dbReference type="Proteomes" id="UP000596742"/>
    </source>
</evidence>
<dbReference type="AlphaFoldDB" id="A0A8B6H3T8"/>
<evidence type="ECO:0000313" key="2">
    <source>
        <dbReference type="EMBL" id="VDI73403.1"/>
    </source>
</evidence>
<evidence type="ECO:0000256" key="1">
    <source>
        <dbReference type="SAM" id="Coils"/>
    </source>
</evidence>
<keyword evidence="1" id="KW-0175">Coiled coil</keyword>
<protein>
    <submittedName>
        <fullName evidence="2">Uncharacterized protein</fullName>
    </submittedName>
</protein>
<sequence>MGTSVSNVCRTTNIRTSAAADELELYYLIWSLWSCVFSEFSGHSKNNICRFRTISQGKSFLEKEFGCHNGDAMQPLYSMLLLIVSLGDADAAIRLIDVDGDGLDDVIIATGPDSKLTPPDNKYDIECTKMDPPRGKVLIMEGVNKIVGMLFKVKKNGKVSEEHMNTVSDLTDEITTLMDDVNHNADSVKTNLTKTDEELKEAQKKIEGLRNENLSLRKKISQARRSLQKVEKRP</sequence>
<gene>
    <name evidence="2" type="ORF">MGAL_10B089148</name>
</gene>
<dbReference type="EMBL" id="UYJE01009428">
    <property type="protein sequence ID" value="VDI73403.1"/>
    <property type="molecule type" value="Genomic_DNA"/>
</dbReference>
<dbReference type="Proteomes" id="UP000596742">
    <property type="component" value="Unassembled WGS sequence"/>
</dbReference>
<organism evidence="2 3">
    <name type="scientific">Mytilus galloprovincialis</name>
    <name type="common">Mediterranean mussel</name>
    <dbReference type="NCBI Taxonomy" id="29158"/>
    <lineage>
        <taxon>Eukaryota</taxon>
        <taxon>Metazoa</taxon>
        <taxon>Spiralia</taxon>
        <taxon>Lophotrochozoa</taxon>
        <taxon>Mollusca</taxon>
        <taxon>Bivalvia</taxon>
        <taxon>Autobranchia</taxon>
        <taxon>Pteriomorphia</taxon>
        <taxon>Mytilida</taxon>
        <taxon>Mytiloidea</taxon>
        <taxon>Mytilidae</taxon>
        <taxon>Mytilinae</taxon>
        <taxon>Mytilus</taxon>
    </lineage>
</organism>
<proteinExistence type="predicted"/>
<reference evidence="2" key="1">
    <citation type="submission" date="2018-11" db="EMBL/GenBank/DDBJ databases">
        <authorList>
            <person name="Alioto T."/>
            <person name="Alioto T."/>
        </authorList>
    </citation>
    <scope>NUCLEOTIDE SEQUENCE</scope>
</reference>
<name>A0A8B6H3T8_MYTGA</name>
<feature type="coiled-coil region" evidence="1">
    <location>
        <begin position="185"/>
        <end position="233"/>
    </location>
</feature>
<keyword evidence="3" id="KW-1185">Reference proteome</keyword>
<accession>A0A8B6H3T8</accession>
<comment type="caution">
    <text evidence="2">The sequence shown here is derived from an EMBL/GenBank/DDBJ whole genome shotgun (WGS) entry which is preliminary data.</text>
</comment>